<dbReference type="PANTHER" id="PTHR43187">
    <property type="entry name" value="GLUTAMINE AMIDOTRANSFERASE DUG3-RELATED"/>
    <property type="match status" value="1"/>
</dbReference>
<evidence type="ECO:0000256" key="1">
    <source>
        <dbReference type="ARBA" id="ARBA00022962"/>
    </source>
</evidence>
<dbReference type="PANTHER" id="PTHR43187:SF1">
    <property type="entry name" value="GLUTAMINE AMIDOTRANSFERASE DUG3-RELATED"/>
    <property type="match status" value="1"/>
</dbReference>
<name>A0A382Z3Q1_9ZZZZ</name>
<dbReference type="Pfam" id="PF13230">
    <property type="entry name" value="GATase_4"/>
    <property type="match status" value="1"/>
</dbReference>
<gene>
    <name evidence="3" type="ORF">METZ01_LOCUS442794</name>
</gene>
<feature type="domain" description="Glutamine amidotransferase type-2" evidence="2">
    <location>
        <begin position="1"/>
        <end position="164"/>
    </location>
</feature>
<dbReference type="Gene3D" id="3.60.20.10">
    <property type="entry name" value="Glutamine Phosphoribosylpyrophosphate, subunit 1, domain 1"/>
    <property type="match status" value="1"/>
</dbReference>
<dbReference type="InterPro" id="IPR017932">
    <property type="entry name" value="GATase_2_dom"/>
</dbReference>
<protein>
    <recommendedName>
        <fullName evidence="2">Glutamine amidotransferase type-2 domain-containing protein</fullName>
    </recommendedName>
</protein>
<dbReference type="SUPFAM" id="SSF56235">
    <property type="entry name" value="N-terminal nucleophile aminohydrolases (Ntn hydrolases)"/>
    <property type="match status" value="1"/>
</dbReference>
<dbReference type="InterPro" id="IPR052373">
    <property type="entry name" value="Gamma-glu_amide_hydrolase"/>
</dbReference>
<dbReference type="InterPro" id="IPR026869">
    <property type="entry name" value="EgtC-like"/>
</dbReference>
<organism evidence="3">
    <name type="scientific">marine metagenome</name>
    <dbReference type="NCBI Taxonomy" id="408172"/>
    <lineage>
        <taxon>unclassified sequences</taxon>
        <taxon>metagenomes</taxon>
        <taxon>ecological metagenomes</taxon>
    </lineage>
</organism>
<evidence type="ECO:0000313" key="3">
    <source>
        <dbReference type="EMBL" id="SVD89940.1"/>
    </source>
</evidence>
<dbReference type="EMBL" id="UINC01180638">
    <property type="protein sequence ID" value="SVD89940.1"/>
    <property type="molecule type" value="Genomic_DNA"/>
</dbReference>
<proteinExistence type="predicted"/>
<keyword evidence="1" id="KW-0315">Glutamine amidotransferase</keyword>
<sequence length="164" mass="18406">HSPALLNTPPYGVGPLLFSHNGFIEEFATKVRPKIRQYLDPKIEADVQGNTDSEYLFAVIRQMLCETNDMIAVFRRLFEQLRLWMEGGGGSFNFLVLDGERVFATRYAVGQESPTLYLGRDEIDFPGGWLVASEPFSETGEWISVPKSHAVIFTFGSSPEKIAL</sequence>
<feature type="non-terminal residue" evidence="3">
    <location>
        <position position="1"/>
    </location>
</feature>
<dbReference type="AlphaFoldDB" id="A0A382Z3Q1"/>
<dbReference type="InterPro" id="IPR029055">
    <property type="entry name" value="Ntn_hydrolases_N"/>
</dbReference>
<accession>A0A382Z3Q1</accession>
<dbReference type="PROSITE" id="PS51278">
    <property type="entry name" value="GATASE_TYPE_2"/>
    <property type="match status" value="1"/>
</dbReference>
<reference evidence="3" key="1">
    <citation type="submission" date="2018-05" db="EMBL/GenBank/DDBJ databases">
        <authorList>
            <person name="Lanie J.A."/>
            <person name="Ng W.-L."/>
            <person name="Kazmierczak K.M."/>
            <person name="Andrzejewski T.M."/>
            <person name="Davidsen T.M."/>
            <person name="Wayne K.J."/>
            <person name="Tettelin H."/>
            <person name="Glass J.I."/>
            <person name="Rusch D."/>
            <person name="Podicherti R."/>
            <person name="Tsui H.-C.T."/>
            <person name="Winkler M.E."/>
        </authorList>
    </citation>
    <scope>NUCLEOTIDE SEQUENCE</scope>
</reference>
<evidence type="ECO:0000259" key="2">
    <source>
        <dbReference type="PROSITE" id="PS51278"/>
    </source>
</evidence>